<dbReference type="GO" id="GO:0006313">
    <property type="term" value="P:DNA transposition"/>
    <property type="evidence" value="ECO:0007669"/>
    <property type="project" value="InterPro"/>
</dbReference>
<dbReference type="EMBL" id="CP025611">
    <property type="protein sequence ID" value="AUN29472.1"/>
    <property type="molecule type" value="Genomic_DNA"/>
</dbReference>
<evidence type="ECO:0000313" key="1">
    <source>
        <dbReference type="EMBL" id="AUN29472.1"/>
    </source>
</evidence>
<dbReference type="KEGG" id="ncb:C0V82_03900"/>
<keyword evidence="2" id="KW-1185">Reference proteome</keyword>
<dbReference type="OrthoDB" id="7219132at2"/>
<dbReference type="InterPro" id="IPR002514">
    <property type="entry name" value="Transposase_8"/>
</dbReference>
<gene>
    <name evidence="1" type="ORF">C0V82_03900</name>
</gene>
<dbReference type="PANTHER" id="PTHR37936:SF3">
    <property type="entry name" value="TRANSPOSASE INSC FOR INSERTION ELEMENT IS2A-RELATED"/>
    <property type="match status" value="1"/>
</dbReference>
<dbReference type="InterPro" id="IPR010921">
    <property type="entry name" value="Trp_repressor/repl_initiator"/>
</dbReference>
<dbReference type="AlphaFoldDB" id="A0A2K9N902"/>
<reference evidence="1 2" key="1">
    <citation type="submission" date="2017-12" db="EMBL/GenBank/DDBJ databases">
        <title>Genomes of bacteria within cyanobacterial aggregates.</title>
        <authorList>
            <person name="Cai H."/>
        </authorList>
    </citation>
    <scope>NUCLEOTIDE SEQUENCE [LARGE SCALE GENOMIC DNA]</scope>
    <source>
        <strain evidence="1 2">TH16</strain>
    </source>
</reference>
<dbReference type="NCBIfam" id="NF047595">
    <property type="entry name" value="IS66_ISRel24_TnpA"/>
    <property type="match status" value="1"/>
</dbReference>
<dbReference type="GO" id="GO:0043565">
    <property type="term" value="F:sequence-specific DNA binding"/>
    <property type="evidence" value="ECO:0007669"/>
    <property type="project" value="InterPro"/>
</dbReference>
<sequence length="132" mass="14367">MTASAPMVMEVLTASPHRRRWSEPEKQRLVAETFEPGMSVSLVARRRGVDPSLLFRWRRRLVGPADPLPVFAPVEVARGEPTPPPAVTPVPTGGGLIEIELAGGLRLRVDQHVDADALRRVLGVLGVLEGPR</sequence>
<proteinExistence type="predicted"/>
<dbReference type="Pfam" id="PF01527">
    <property type="entry name" value="HTH_Tnp_1"/>
    <property type="match status" value="1"/>
</dbReference>
<dbReference type="PANTHER" id="PTHR37936">
    <property type="entry name" value="TRANSPOSASE INSC FOR INSERTION ELEMENT IS2A-RELATED"/>
    <property type="match status" value="1"/>
</dbReference>
<dbReference type="SUPFAM" id="SSF48295">
    <property type="entry name" value="TrpR-like"/>
    <property type="match status" value="1"/>
</dbReference>
<organism evidence="1 2">
    <name type="scientific">Niveispirillum cyanobacteriorum</name>
    <dbReference type="NCBI Taxonomy" id="1612173"/>
    <lineage>
        <taxon>Bacteria</taxon>
        <taxon>Pseudomonadati</taxon>
        <taxon>Pseudomonadota</taxon>
        <taxon>Alphaproteobacteria</taxon>
        <taxon>Rhodospirillales</taxon>
        <taxon>Azospirillaceae</taxon>
        <taxon>Niveispirillum</taxon>
    </lineage>
</organism>
<name>A0A2K9N902_9PROT</name>
<protein>
    <submittedName>
        <fullName evidence="1">Uncharacterized protein</fullName>
    </submittedName>
</protein>
<dbReference type="GO" id="GO:0004803">
    <property type="term" value="F:transposase activity"/>
    <property type="evidence" value="ECO:0007669"/>
    <property type="project" value="InterPro"/>
</dbReference>
<evidence type="ECO:0000313" key="2">
    <source>
        <dbReference type="Proteomes" id="UP000234752"/>
    </source>
</evidence>
<dbReference type="Proteomes" id="UP000234752">
    <property type="component" value="Chromosome eg_1"/>
</dbReference>
<accession>A0A2K9N902</accession>